<evidence type="ECO:0000313" key="3">
    <source>
        <dbReference type="Proteomes" id="UP000716291"/>
    </source>
</evidence>
<reference evidence="2" key="1">
    <citation type="journal article" date="2020" name="Microb. Genom.">
        <title>Genetic diversity of clinical and environmental Mucorales isolates obtained from an investigation of mucormycosis cases among solid organ transplant recipients.</title>
        <authorList>
            <person name="Nguyen M.H."/>
            <person name="Kaul D."/>
            <person name="Muto C."/>
            <person name="Cheng S.J."/>
            <person name="Richter R.A."/>
            <person name="Bruno V.M."/>
            <person name="Liu G."/>
            <person name="Beyhan S."/>
            <person name="Sundermann A.J."/>
            <person name="Mounaud S."/>
            <person name="Pasculle A.W."/>
            <person name="Nierman W.C."/>
            <person name="Driscoll E."/>
            <person name="Cumbie R."/>
            <person name="Clancy C.J."/>
            <person name="Dupont C.L."/>
        </authorList>
    </citation>
    <scope>NUCLEOTIDE SEQUENCE</scope>
    <source>
        <strain evidence="2">GL11</strain>
    </source>
</reference>
<dbReference type="Proteomes" id="UP000716291">
    <property type="component" value="Unassembled WGS sequence"/>
</dbReference>
<feature type="region of interest" description="Disordered" evidence="1">
    <location>
        <begin position="64"/>
        <end position="86"/>
    </location>
</feature>
<accession>A0A9P6WS99</accession>
<protein>
    <submittedName>
        <fullName evidence="2">Uncharacterized protein</fullName>
    </submittedName>
</protein>
<comment type="caution">
    <text evidence="2">The sequence shown here is derived from an EMBL/GenBank/DDBJ whole genome shotgun (WGS) entry which is preliminary data.</text>
</comment>
<organism evidence="2 3">
    <name type="scientific">Rhizopus oryzae</name>
    <name type="common">Mucormycosis agent</name>
    <name type="synonym">Rhizopus arrhizus var. delemar</name>
    <dbReference type="NCBI Taxonomy" id="64495"/>
    <lineage>
        <taxon>Eukaryota</taxon>
        <taxon>Fungi</taxon>
        <taxon>Fungi incertae sedis</taxon>
        <taxon>Mucoromycota</taxon>
        <taxon>Mucoromycotina</taxon>
        <taxon>Mucoromycetes</taxon>
        <taxon>Mucorales</taxon>
        <taxon>Mucorineae</taxon>
        <taxon>Rhizopodaceae</taxon>
        <taxon>Rhizopus</taxon>
    </lineage>
</organism>
<evidence type="ECO:0000256" key="1">
    <source>
        <dbReference type="SAM" id="MobiDB-lite"/>
    </source>
</evidence>
<gene>
    <name evidence="2" type="ORF">G6F64_015052</name>
</gene>
<proteinExistence type="predicted"/>
<sequence length="86" mass="9483">MLNKVDLPQPDGPMMLMNSPLAAFRLMSSSTWTGPVSVTKRLERLRISSFKAGAGLMAVWVSGRPRPRHDPVPAPPHLREAPQALR</sequence>
<name>A0A9P6WS99_RHIOR</name>
<dbReference type="EMBL" id="JAANQT010010914">
    <property type="protein sequence ID" value="KAG1274736.1"/>
    <property type="molecule type" value="Genomic_DNA"/>
</dbReference>
<dbReference type="AlphaFoldDB" id="A0A9P6WS99"/>
<evidence type="ECO:0000313" key="2">
    <source>
        <dbReference type="EMBL" id="KAG1274736.1"/>
    </source>
</evidence>
<keyword evidence="3" id="KW-1185">Reference proteome</keyword>